<keyword evidence="1" id="KW-0472">Membrane</keyword>
<feature type="transmembrane region" description="Helical" evidence="1">
    <location>
        <begin position="152"/>
        <end position="170"/>
    </location>
</feature>
<dbReference type="Proteomes" id="UP000179076">
    <property type="component" value="Unassembled WGS sequence"/>
</dbReference>
<comment type="caution">
    <text evidence="2">The sequence shown here is derived from an EMBL/GenBank/DDBJ whole genome shotgun (WGS) entry which is preliminary data.</text>
</comment>
<dbReference type="Pfam" id="PF05987">
    <property type="entry name" value="DUF898"/>
    <property type="match status" value="1"/>
</dbReference>
<feature type="transmembrane region" description="Helical" evidence="1">
    <location>
        <begin position="25"/>
        <end position="46"/>
    </location>
</feature>
<organism evidence="2 3">
    <name type="scientific">Candidatus Muproteobacteria bacterium RBG_16_60_9</name>
    <dbReference type="NCBI Taxonomy" id="1817755"/>
    <lineage>
        <taxon>Bacteria</taxon>
        <taxon>Pseudomonadati</taxon>
        <taxon>Pseudomonadota</taxon>
        <taxon>Candidatus Muproteobacteria</taxon>
    </lineage>
</organism>
<evidence type="ECO:0000313" key="3">
    <source>
        <dbReference type="Proteomes" id="UP000179076"/>
    </source>
</evidence>
<protein>
    <recommendedName>
        <fullName evidence="4">DUF898 domain-containing protein</fullName>
    </recommendedName>
</protein>
<keyword evidence="1" id="KW-0812">Transmembrane</keyword>
<dbReference type="AlphaFoldDB" id="A0A1F6VI27"/>
<keyword evidence="1" id="KW-1133">Transmembrane helix</keyword>
<dbReference type="EMBL" id="MFSP01000023">
    <property type="protein sequence ID" value="OGI69272.1"/>
    <property type="molecule type" value="Genomic_DNA"/>
</dbReference>
<evidence type="ECO:0000313" key="2">
    <source>
        <dbReference type="EMBL" id="OGI69272.1"/>
    </source>
</evidence>
<proteinExistence type="predicted"/>
<feature type="transmembrane region" description="Helical" evidence="1">
    <location>
        <begin position="75"/>
        <end position="96"/>
    </location>
</feature>
<sequence>MSTPKPSVSPSGVQYASFRGSGGTLFGISIVNLLLIVVTLGIYSFWGKAKVRRYLYSQTEFSGDRFAYHGTGKELFIGALKAFGLIIVFYAVFFAITRFVSLGVAIAFIYVGIAAVIPLALYGSMRYAMSRTSWRGIRFSFRGALGECYKQFLGGVLLTVITLGVYAPFFHVKMRTYWMNNTYFGNTPFGYAGRGKDLVWHFLLAVLLTIPTLYLYWLWYAARQARYDWTRTRFAAA</sequence>
<name>A0A1F6VI27_9PROT</name>
<feature type="transmembrane region" description="Helical" evidence="1">
    <location>
        <begin position="102"/>
        <end position="122"/>
    </location>
</feature>
<gene>
    <name evidence="2" type="ORF">A2W18_07170</name>
</gene>
<evidence type="ECO:0008006" key="4">
    <source>
        <dbReference type="Google" id="ProtNLM"/>
    </source>
</evidence>
<evidence type="ECO:0000256" key="1">
    <source>
        <dbReference type="SAM" id="Phobius"/>
    </source>
</evidence>
<reference evidence="2 3" key="1">
    <citation type="journal article" date="2016" name="Nat. Commun.">
        <title>Thousands of microbial genomes shed light on interconnected biogeochemical processes in an aquifer system.</title>
        <authorList>
            <person name="Anantharaman K."/>
            <person name="Brown C.T."/>
            <person name="Hug L.A."/>
            <person name="Sharon I."/>
            <person name="Castelle C.J."/>
            <person name="Probst A.J."/>
            <person name="Thomas B.C."/>
            <person name="Singh A."/>
            <person name="Wilkins M.J."/>
            <person name="Karaoz U."/>
            <person name="Brodie E.L."/>
            <person name="Williams K.H."/>
            <person name="Hubbard S.S."/>
            <person name="Banfield J.F."/>
        </authorList>
    </citation>
    <scope>NUCLEOTIDE SEQUENCE [LARGE SCALE GENOMIC DNA]</scope>
</reference>
<dbReference type="InterPro" id="IPR010295">
    <property type="entry name" value="DUF898"/>
</dbReference>
<feature type="non-terminal residue" evidence="2">
    <location>
        <position position="237"/>
    </location>
</feature>
<feature type="transmembrane region" description="Helical" evidence="1">
    <location>
        <begin position="198"/>
        <end position="219"/>
    </location>
</feature>
<accession>A0A1F6VI27</accession>